<feature type="region of interest" description="Disordered" evidence="1">
    <location>
        <begin position="66"/>
        <end position="141"/>
    </location>
</feature>
<feature type="compositionally biased region" description="Basic residues" evidence="1">
    <location>
        <begin position="830"/>
        <end position="842"/>
    </location>
</feature>
<evidence type="ECO:0000313" key="2">
    <source>
        <dbReference type="EMBL" id="KAG5501997.1"/>
    </source>
</evidence>
<dbReference type="OrthoDB" id="266254at2759"/>
<feature type="compositionally biased region" description="Basic and acidic residues" evidence="1">
    <location>
        <begin position="862"/>
        <end position="879"/>
    </location>
</feature>
<feature type="compositionally biased region" description="Low complexity" evidence="1">
    <location>
        <begin position="930"/>
        <end position="963"/>
    </location>
</feature>
<name>A0A836L9R8_9TRYP</name>
<sequence>MRSRRQIVSDVVSVPGMDPWKDDRVRDFVAINTIQRLRAYHLPAGAPMPAVQEVNTARARNLILLPRADPDHRPCLGEQPPSRPQQRGASKQETQGCCQAEQDSLGDDDDENAQRARSPNPASVPPSPSSTSGNEGDINGDFVERRGSAVSVTATPSTQCAIDRARAVFFGASSFTSSTSPRRLVNSPHVMLTPSMASTTTTPFSSEARVAGRRRCGGEVGTGTTGDVWVTAVPPAASSSSAARSLGIELDAYIESNSTPLRHPPLMRHAGPSDEVTKRDSDVAPNNFAAAVAHEASKLETDGYRQSNPTKASETGTPFPLEEQPDSLETTPAAVRPLSPKPLDLEGNEATTPSHTHGCGGGGGGGGRSSSSCAADIVHTCDVCNAIIQYYQSMLTRGVVLDRYNHKDLAFVWWVLGCNMDVAALENRGPMRREALMITLRNFYYTLLSAEEAKTTAVAAAKSPTEGKELEGTGSAATVAPPSGRATVPRAVGVTDTGDGRGMAEDMEPHTKRASSKVVMNSTDAGDALAPADATSQLSRNCSRDSHTANASVASAAPSRHKGCSRRLGTGGSATAMKLDRADNYLVASNSDDECSVEDCGGIGGTEADDQHAFPPMTTRGGTAIPPPENASNRASTAPRLRRGAVACNLPGCSSSAATQDLAAALQMEDAEETATVASQEGVDDAVASGADVFHKPIESNVVSPVSSPTASRACSVSQSSSGDVRRRRRCAAERNKAVEETWVSTRTGRRAAAIKAAAQLELQGCPDSMAHRKLTDALPSAKKTQVSRMTAAKLPKGEASATATLKEMDTTLVSVTPSVPACGDTASKAQRKKNAASKRARSPSLSTYPAEGNGNQGSDTDADRDGERMTGGEERKSTEAPQIALQGHASKSKNRAAVTAKRPTPKSEKANISTLVTTPMELVAATISPPGTTTVPLTDPTTATTTPAKAAAAAAAAAAATASKRSDRGEEHRGRPRGGLKTPRIDATAPEEEGNSVLASVAQNSQRRRDGRVFSTAVLRGTSSETAAPDQRSDTAGRAVGVSPPSALAKAGEDATPCRFPVCRIPLHLSPNERAVRSRIQQRMGVLLATASPRSSSGTASHDTSPDPQRTTVYSSYTFLLSSFKTATGTHISSGGDAAVPRAITAPVLWYGQAPPIVVANESTSTSSSGAGSSRPERETAVAAPFREDALPDRDAPTLSTAIATAAVPTTRQRGRRRRIEGGIDPCLRGNILRHDQIALERRVNDRVAQQVECQQAAESRVTQSGEEACCAVASNMAQVKRERRSSSEEKEGPGEKTHVVATAAEVAGSGVDSPAPATGSSFGTEAHVSFRAATKAEKIATNTTAGEAFLPEQHHRNSAQRTPSPQALAFGDLPYAQQCLLVWSAAGLLEQHVRQLCVAETRRERLLARCGRMATRRMAARVAAVAQGSTTEGNTRGTAEDATAQLASELGGSDAARDSGASGEEEDLSGDEQTAANSRCPVRGRPSEVSRKADGRDHPHRPGHGGDHSTTSRSSSAASSSTSSEERFRSAMRPLPRRVYDYWAAYRGHGDNG</sequence>
<feature type="region of interest" description="Disordered" evidence="1">
    <location>
        <begin position="549"/>
        <end position="568"/>
    </location>
</feature>
<feature type="compositionally biased region" description="Low complexity" evidence="1">
    <location>
        <begin position="1510"/>
        <end position="1525"/>
    </location>
</feature>
<protein>
    <submittedName>
        <fullName evidence="2">Uncharacterized protein</fullName>
    </submittedName>
</protein>
<feature type="compositionally biased region" description="Polar residues" evidence="1">
    <location>
        <begin position="1093"/>
        <end position="1111"/>
    </location>
</feature>
<feature type="compositionally biased region" description="Polar residues" evidence="1">
    <location>
        <begin position="84"/>
        <end position="97"/>
    </location>
</feature>
<accession>A0A836L9R8</accession>
<dbReference type="EMBL" id="JAFJZO010000026">
    <property type="protein sequence ID" value="KAG5501997.1"/>
    <property type="molecule type" value="Genomic_DNA"/>
</dbReference>
<feature type="region of interest" description="Disordered" evidence="1">
    <location>
        <begin position="296"/>
        <end position="366"/>
    </location>
</feature>
<feature type="region of interest" description="Disordered" evidence="1">
    <location>
        <begin position="1091"/>
        <end position="1111"/>
    </location>
</feature>
<reference evidence="2 3" key="1">
    <citation type="submission" date="2021-02" db="EMBL/GenBank/DDBJ databases">
        <title>Porcisia hertigi Genome sequencing and assembly.</title>
        <authorList>
            <person name="Almutairi H."/>
            <person name="Gatherer D."/>
        </authorList>
    </citation>
    <scope>NUCLEOTIDE SEQUENCE [LARGE SCALE GENOMIC DNA]</scope>
    <source>
        <strain evidence="2 3">C119</strain>
    </source>
</reference>
<keyword evidence="3" id="KW-1185">Reference proteome</keyword>
<feature type="compositionally biased region" description="Polar residues" evidence="1">
    <location>
        <begin position="304"/>
        <end position="316"/>
    </location>
</feature>
<feature type="compositionally biased region" description="Basic and acidic residues" evidence="1">
    <location>
        <begin position="498"/>
        <end position="511"/>
    </location>
</feature>
<dbReference type="GeneID" id="94290337"/>
<feature type="region of interest" description="Disordered" evidence="1">
    <location>
        <begin position="780"/>
        <end position="800"/>
    </location>
</feature>
<organism evidence="2 3">
    <name type="scientific">Porcisia hertigi</name>
    <dbReference type="NCBI Taxonomy" id="2761500"/>
    <lineage>
        <taxon>Eukaryota</taxon>
        <taxon>Discoba</taxon>
        <taxon>Euglenozoa</taxon>
        <taxon>Kinetoplastea</taxon>
        <taxon>Metakinetoplastina</taxon>
        <taxon>Trypanosomatida</taxon>
        <taxon>Trypanosomatidae</taxon>
        <taxon>Leishmaniinae</taxon>
        <taxon>Porcisia</taxon>
    </lineage>
</organism>
<feature type="region of interest" description="Disordered" evidence="1">
    <location>
        <begin position="462"/>
        <end position="515"/>
    </location>
</feature>
<dbReference type="RefSeq" id="XP_067756444.1">
    <property type="nucleotide sequence ID" value="XM_067900260.1"/>
</dbReference>
<feature type="region of interest" description="Disordered" evidence="1">
    <location>
        <begin position="1451"/>
        <end position="1535"/>
    </location>
</feature>
<dbReference type="KEGG" id="phet:94290337"/>
<feature type="compositionally biased region" description="Basic and acidic residues" evidence="1">
    <location>
        <begin position="965"/>
        <end position="974"/>
    </location>
</feature>
<feature type="compositionally biased region" description="Basic and acidic residues" evidence="1">
    <location>
        <begin position="1286"/>
        <end position="1299"/>
    </location>
</feature>
<proteinExistence type="predicted"/>
<evidence type="ECO:0000313" key="3">
    <source>
        <dbReference type="Proteomes" id="UP000674318"/>
    </source>
</evidence>
<evidence type="ECO:0000256" key="1">
    <source>
        <dbReference type="SAM" id="MobiDB-lite"/>
    </source>
</evidence>
<feature type="compositionally biased region" description="Basic and acidic residues" evidence="1">
    <location>
        <begin position="1487"/>
        <end position="1499"/>
    </location>
</feature>
<gene>
    <name evidence="2" type="ORF">JKF63_04268</name>
</gene>
<feature type="region of interest" description="Disordered" evidence="1">
    <location>
        <begin position="818"/>
        <end position="1055"/>
    </location>
</feature>
<comment type="caution">
    <text evidence="2">The sequence shown here is derived from an EMBL/GenBank/DDBJ whole genome shotgun (WGS) entry which is preliminary data.</text>
</comment>
<feature type="region of interest" description="Disordered" evidence="1">
    <location>
        <begin position="1279"/>
        <end position="1299"/>
    </location>
</feature>
<dbReference type="Proteomes" id="UP000674318">
    <property type="component" value="Unassembled WGS sequence"/>
</dbReference>